<protein>
    <recommendedName>
        <fullName evidence="6">C2H2-type domain-containing protein</fullName>
    </recommendedName>
</protein>
<evidence type="ECO:0000313" key="7">
    <source>
        <dbReference type="EMBL" id="KKA28930.1"/>
    </source>
</evidence>
<proteinExistence type="predicted"/>
<evidence type="ECO:0000256" key="4">
    <source>
        <dbReference type="PROSITE-ProRule" id="PRU00042"/>
    </source>
</evidence>
<dbReference type="PANTHER" id="PTHR47251:SF1">
    <property type="entry name" value="FINGER DOMAIN PROTEIN, PUTATIVE (AFU_ORTHOLOGUE AFUA_3G04180)-RELATED"/>
    <property type="match status" value="1"/>
</dbReference>
<sequence>MPPTQAASAKNALQLFYCQLCSKGYSRINDYEAHLSSYDHSHKQRMKDMKAMVRDPNAAVRARKAEAKANGIVAVQLNGDSLDTSGTSSFKRGGFKKSMQKPGAPQQSSKTLETSQTQETITSDVDVVSDDENYDRYDPYNPTN</sequence>
<dbReference type="Proteomes" id="UP000033483">
    <property type="component" value="Unassembled WGS sequence"/>
</dbReference>
<feature type="region of interest" description="Disordered" evidence="5">
    <location>
        <begin position="78"/>
        <end position="144"/>
    </location>
</feature>
<dbReference type="InterPro" id="IPR013087">
    <property type="entry name" value="Znf_C2H2_type"/>
</dbReference>
<dbReference type="InterPro" id="IPR022755">
    <property type="entry name" value="Znf_C2H2_jaz"/>
</dbReference>
<dbReference type="EMBL" id="LAEV01001090">
    <property type="protein sequence ID" value="KKA28930.1"/>
    <property type="molecule type" value="Genomic_DNA"/>
</dbReference>
<evidence type="ECO:0000256" key="1">
    <source>
        <dbReference type="ARBA" id="ARBA00022723"/>
    </source>
</evidence>
<dbReference type="InterPro" id="IPR036236">
    <property type="entry name" value="Znf_C2H2_sf"/>
</dbReference>
<gene>
    <name evidence="7" type="ORF">TD95_004424</name>
</gene>
<dbReference type="PROSITE" id="PS00028">
    <property type="entry name" value="ZINC_FINGER_C2H2_1"/>
    <property type="match status" value="1"/>
</dbReference>
<evidence type="ECO:0000313" key="8">
    <source>
        <dbReference type="Proteomes" id="UP000033483"/>
    </source>
</evidence>
<dbReference type="Pfam" id="PF12171">
    <property type="entry name" value="zf-C2H2_jaz"/>
    <property type="match status" value="1"/>
</dbReference>
<dbReference type="OrthoDB" id="4822at2759"/>
<name>A0A0F4ZFD3_9PEZI</name>
<dbReference type="PROSITE" id="PS50157">
    <property type="entry name" value="ZINC_FINGER_C2H2_2"/>
    <property type="match status" value="1"/>
</dbReference>
<dbReference type="GO" id="GO:0008270">
    <property type="term" value="F:zinc ion binding"/>
    <property type="evidence" value="ECO:0007669"/>
    <property type="project" value="UniProtKB-KW"/>
</dbReference>
<evidence type="ECO:0000256" key="2">
    <source>
        <dbReference type="ARBA" id="ARBA00022771"/>
    </source>
</evidence>
<evidence type="ECO:0000256" key="5">
    <source>
        <dbReference type="SAM" id="MobiDB-lite"/>
    </source>
</evidence>
<organism evidence="7 8">
    <name type="scientific">Thielaviopsis punctulata</name>
    <dbReference type="NCBI Taxonomy" id="72032"/>
    <lineage>
        <taxon>Eukaryota</taxon>
        <taxon>Fungi</taxon>
        <taxon>Dikarya</taxon>
        <taxon>Ascomycota</taxon>
        <taxon>Pezizomycotina</taxon>
        <taxon>Sordariomycetes</taxon>
        <taxon>Hypocreomycetidae</taxon>
        <taxon>Microascales</taxon>
        <taxon>Ceratocystidaceae</taxon>
        <taxon>Thielaviopsis</taxon>
    </lineage>
</organism>
<comment type="caution">
    <text evidence="7">The sequence shown here is derived from an EMBL/GenBank/DDBJ whole genome shotgun (WGS) entry which is preliminary data.</text>
</comment>
<evidence type="ECO:0000259" key="6">
    <source>
        <dbReference type="PROSITE" id="PS50157"/>
    </source>
</evidence>
<keyword evidence="8" id="KW-1185">Reference proteome</keyword>
<keyword evidence="2 4" id="KW-0863">Zinc-finger</keyword>
<dbReference type="AlphaFoldDB" id="A0A0F4ZFD3"/>
<feature type="compositionally biased region" description="Polar residues" evidence="5">
    <location>
        <begin position="78"/>
        <end position="90"/>
    </location>
</feature>
<feature type="domain" description="C2H2-type" evidence="6">
    <location>
        <begin position="16"/>
        <end position="45"/>
    </location>
</feature>
<keyword evidence="3" id="KW-0862">Zinc</keyword>
<reference evidence="7 8" key="1">
    <citation type="submission" date="2015-03" db="EMBL/GenBank/DDBJ databases">
        <authorList>
            <person name="Radwan O."/>
            <person name="Al-Naeli F.A."/>
            <person name="Rendon G.A."/>
            <person name="Fields C."/>
        </authorList>
    </citation>
    <scope>NUCLEOTIDE SEQUENCE [LARGE SCALE GENOMIC DNA]</scope>
    <source>
        <strain evidence="7">CR-DP1</strain>
    </source>
</reference>
<feature type="compositionally biased region" description="Polar residues" evidence="5">
    <location>
        <begin position="105"/>
        <end position="122"/>
    </location>
</feature>
<dbReference type="PANTHER" id="PTHR47251">
    <property type="entry name" value="FINGER DOMAIN PROTEIN, PUTATIVE (AFU_ORTHOLOGUE AFUA_3G04180)-RELATED"/>
    <property type="match status" value="1"/>
</dbReference>
<dbReference type="SUPFAM" id="SSF57667">
    <property type="entry name" value="beta-beta-alpha zinc fingers"/>
    <property type="match status" value="1"/>
</dbReference>
<accession>A0A0F4ZFD3</accession>
<keyword evidence="1" id="KW-0479">Metal-binding</keyword>
<dbReference type="Gene3D" id="3.30.160.60">
    <property type="entry name" value="Classic Zinc Finger"/>
    <property type="match status" value="1"/>
</dbReference>
<evidence type="ECO:0000256" key="3">
    <source>
        <dbReference type="ARBA" id="ARBA00022833"/>
    </source>
</evidence>